<reference evidence="6 7" key="1">
    <citation type="submission" date="2009-08" db="EMBL/GenBank/DDBJ databases">
        <authorList>
            <person name="Muzny D."/>
            <person name="Qin X."/>
            <person name="Deng J."/>
            <person name="Jiang H."/>
            <person name="Liu Y."/>
            <person name="Qu J."/>
            <person name="Song X.-Z."/>
            <person name="Zhang L."/>
            <person name="Thornton R."/>
            <person name="Coyle M."/>
            <person name="Francisco L."/>
            <person name="Jackson L."/>
            <person name="Javaid M."/>
            <person name="Korchina V."/>
            <person name="Kovar C."/>
            <person name="Mata R."/>
            <person name="Mathew T."/>
            <person name="Ngo R."/>
            <person name="Nguyen L."/>
            <person name="Nguyen N."/>
            <person name="Okwuonu G."/>
            <person name="Ongeri F."/>
            <person name="Pham C."/>
            <person name="Simmons D."/>
            <person name="Wilczek-Boney K."/>
            <person name="Hale W."/>
            <person name="Jakkamsetti A."/>
            <person name="Pham P."/>
            <person name="Ruth R."/>
            <person name="San Lucas F."/>
            <person name="Warren J."/>
            <person name="Zhang J."/>
            <person name="Zhao Z."/>
            <person name="Zhou C."/>
            <person name="Zhu D."/>
            <person name="Lee S."/>
            <person name="Bess C."/>
            <person name="Blankenburg K."/>
            <person name="Forbes L."/>
            <person name="Fu Q."/>
            <person name="Gubbala S."/>
            <person name="Hirani K."/>
            <person name="Jayaseelan J.C."/>
            <person name="Lara F."/>
            <person name="Munidasa M."/>
            <person name="Palculict T."/>
            <person name="Patil S."/>
            <person name="Pu L.-L."/>
            <person name="Saada N."/>
            <person name="Tang L."/>
            <person name="Weissenberger G."/>
            <person name="Zhu Y."/>
            <person name="Hemphill L."/>
            <person name="Shang Y."/>
            <person name="Youmans B."/>
            <person name="Ayvaz T."/>
            <person name="Ross M."/>
            <person name="Santibanez J."/>
            <person name="Aqrawi P."/>
            <person name="Gross S."/>
            <person name="Joshi V."/>
            <person name="Fowler G."/>
            <person name="Nazareth L."/>
            <person name="Reid J."/>
            <person name="Worley K."/>
            <person name="Petrosino J."/>
            <person name="Highlander S."/>
            <person name="Gibbs R."/>
        </authorList>
    </citation>
    <scope>NUCLEOTIDE SEQUENCE [LARGE SCALE GENOMIC DNA]</scope>
    <source>
        <strain evidence="6 7">ATCC 49175</strain>
    </source>
</reference>
<evidence type="ECO:0000256" key="2">
    <source>
        <dbReference type="ARBA" id="ARBA00022723"/>
    </source>
</evidence>
<evidence type="ECO:0000256" key="1">
    <source>
        <dbReference type="ARBA" id="ARBA00001946"/>
    </source>
</evidence>
<dbReference type="PANTHER" id="PTHR20854">
    <property type="entry name" value="INOSITOL MONOPHOSPHATASE"/>
    <property type="match status" value="1"/>
</dbReference>
<protein>
    <submittedName>
        <fullName evidence="6">Inositol monophosphatase family protein</fullName>
    </submittedName>
</protein>
<dbReference type="PROSITE" id="PS00629">
    <property type="entry name" value="IMP_1"/>
    <property type="match status" value="1"/>
</dbReference>
<dbReference type="GO" id="GO:0006020">
    <property type="term" value="P:inositol metabolic process"/>
    <property type="evidence" value="ECO:0007669"/>
    <property type="project" value="TreeGrafter"/>
</dbReference>
<name>C8NEA5_9LACT</name>
<dbReference type="GO" id="GO:0008934">
    <property type="term" value="F:inositol monophosphate 1-phosphatase activity"/>
    <property type="evidence" value="ECO:0007669"/>
    <property type="project" value="TreeGrafter"/>
</dbReference>
<dbReference type="GO" id="GO:0007165">
    <property type="term" value="P:signal transduction"/>
    <property type="evidence" value="ECO:0007669"/>
    <property type="project" value="TreeGrafter"/>
</dbReference>
<dbReference type="InterPro" id="IPR020583">
    <property type="entry name" value="Inositol_monoP_metal-BS"/>
</dbReference>
<keyword evidence="2 5" id="KW-0479">Metal-binding</keyword>
<dbReference type="InterPro" id="IPR000760">
    <property type="entry name" value="Inositol_monophosphatase-like"/>
</dbReference>
<feature type="binding site" evidence="5">
    <location>
        <position position="89"/>
    </location>
    <ligand>
        <name>Mg(2+)</name>
        <dbReference type="ChEBI" id="CHEBI:18420"/>
        <label>1</label>
        <note>catalytic</note>
    </ligand>
</feature>
<dbReference type="STRING" id="638301.HMPREF0444_0250"/>
<sequence length="259" mass="29025">MDLLATHLLVNDWIMEAGQKIRHSFGEPLKVDTKTSRNDLVTNVDKEIEQFFIAKIREQFPTHKIMGEEGFGDELTSMDGYVWLIDPIDGTLNFVKRQEDFGIMIALYKDGVGLLGYIYDVMRDRFVYGIKDYGAYCNGRRLSTPEIHSIGDSSINVNGFMLLEATEKEAEMIRKAMVTRTYGASSIEHIQVILGKSVAYVSTLLAPWDIAPGMVIAKELGLHYSTVDGKEVDFLVPNKKTTGVICSKNIADEIIAAFK</sequence>
<keyword evidence="4 5" id="KW-0460">Magnesium</keyword>
<keyword evidence="3" id="KW-0378">Hydrolase</keyword>
<dbReference type="EMBL" id="ACKZ01000008">
    <property type="protein sequence ID" value="EEW38006.1"/>
    <property type="molecule type" value="Genomic_DNA"/>
</dbReference>
<dbReference type="Pfam" id="PF00459">
    <property type="entry name" value="Inositol_P"/>
    <property type="match status" value="1"/>
</dbReference>
<evidence type="ECO:0000256" key="4">
    <source>
        <dbReference type="ARBA" id="ARBA00022842"/>
    </source>
</evidence>
<dbReference type="FunFam" id="3.30.540.10:FF:000003">
    <property type="entry name" value="Inositol-1-monophosphatase"/>
    <property type="match status" value="1"/>
</dbReference>
<dbReference type="CDD" id="cd01637">
    <property type="entry name" value="IMPase_like"/>
    <property type="match status" value="1"/>
</dbReference>
<evidence type="ECO:0000256" key="3">
    <source>
        <dbReference type="ARBA" id="ARBA00022801"/>
    </source>
</evidence>
<dbReference type="eggNOG" id="COG0483">
    <property type="taxonomic scope" value="Bacteria"/>
</dbReference>
<dbReference type="PRINTS" id="PR00377">
    <property type="entry name" value="IMPHPHTASES"/>
</dbReference>
<proteinExistence type="predicted"/>
<comment type="cofactor">
    <cofactor evidence="1 5">
        <name>Mg(2+)</name>
        <dbReference type="ChEBI" id="CHEBI:18420"/>
    </cofactor>
</comment>
<feature type="binding site" evidence="5">
    <location>
        <position position="88"/>
    </location>
    <ligand>
        <name>Mg(2+)</name>
        <dbReference type="ChEBI" id="CHEBI:18420"/>
        <label>1</label>
        <note>catalytic</note>
    </ligand>
</feature>
<feature type="binding site" evidence="5">
    <location>
        <position position="209"/>
    </location>
    <ligand>
        <name>Mg(2+)</name>
        <dbReference type="ChEBI" id="CHEBI:18420"/>
        <label>1</label>
        <note>catalytic</note>
    </ligand>
</feature>
<dbReference type="GO" id="GO:0046872">
    <property type="term" value="F:metal ion binding"/>
    <property type="evidence" value="ECO:0007669"/>
    <property type="project" value="UniProtKB-KW"/>
</dbReference>
<organism evidence="6 7">
    <name type="scientific">Granulicatella adiacens ATCC 49175</name>
    <dbReference type="NCBI Taxonomy" id="638301"/>
    <lineage>
        <taxon>Bacteria</taxon>
        <taxon>Bacillati</taxon>
        <taxon>Bacillota</taxon>
        <taxon>Bacilli</taxon>
        <taxon>Lactobacillales</taxon>
        <taxon>Carnobacteriaceae</taxon>
        <taxon>Granulicatella</taxon>
    </lineage>
</organism>
<dbReference type="AlphaFoldDB" id="C8NEA5"/>
<evidence type="ECO:0000256" key="5">
    <source>
        <dbReference type="PIRSR" id="PIRSR600760-2"/>
    </source>
</evidence>
<evidence type="ECO:0000313" key="7">
    <source>
        <dbReference type="Proteomes" id="UP000005926"/>
    </source>
</evidence>
<dbReference type="PANTHER" id="PTHR20854:SF4">
    <property type="entry name" value="INOSITOL-1-MONOPHOSPHATASE-RELATED"/>
    <property type="match status" value="1"/>
</dbReference>
<dbReference type="GeneID" id="78411484"/>
<dbReference type="RefSeq" id="WP_005605229.1">
    <property type="nucleotide sequence ID" value="NZ_CP102283.1"/>
</dbReference>
<comment type="caution">
    <text evidence="6">The sequence shown here is derived from an EMBL/GenBank/DDBJ whole genome shotgun (WGS) entry which is preliminary data.</text>
</comment>
<dbReference type="SUPFAM" id="SSF56655">
    <property type="entry name" value="Carbohydrate phosphatase"/>
    <property type="match status" value="1"/>
</dbReference>
<evidence type="ECO:0000313" key="6">
    <source>
        <dbReference type="EMBL" id="EEW38006.1"/>
    </source>
</evidence>
<dbReference type="Gene3D" id="3.30.540.10">
    <property type="entry name" value="Fructose-1,6-Bisphosphatase, subunit A, domain 1"/>
    <property type="match status" value="1"/>
</dbReference>
<keyword evidence="7" id="KW-1185">Reference proteome</keyword>
<feature type="binding site" evidence="5">
    <location>
        <position position="68"/>
    </location>
    <ligand>
        <name>Mg(2+)</name>
        <dbReference type="ChEBI" id="CHEBI:18420"/>
        <label>1</label>
        <note>catalytic</note>
    </ligand>
</feature>
<dbReference type="Proteomes" id="UP000005926">
    <property type="component" value="Unassembled WGS sequence"/>
</dbReference>
<accession>C8NEA5</accession>
<dbReference type="Gene3D" id="3.40.190.80">
    <property type="match status" value="1"/>
</dbReference>
<feature type="binding site" evidence="5">
    <location>
        <position position="86"/>
    </location>
    <ligand>
        <name>Mg(2+)</name>
        <dbReference type="ChEBI" id="CHEBI:18420"/>
        <label>1</label>
        <note>catalytic</note>
    </ligand>
</feature>
<gene>
    <name evidence="6" type="ORF">HMPREF0444_0250</name>
</gene>
<dbReference type="HOGENOM" id="CLU_044118_6_2_9"/>